<evidence type="ECO:0000313" key="6">
    <source>
        <dbReference type="EMBL" id="HDP76580.1"/>
    </source>
</evidence>
<reference evidence="6" key="1">
    <citation type="journal article" date="2020" name="mSystems">
        <title>Genome- and Community-Level Interaction Insights into Carbon Utilization and Element Cycling Functions of Hydrothermarchaeota in Hydrothermal Sediment.</title>
        <authorList>
            <person name="Zhou Z."/>
            <person name="Liu Y."/>
            <person name="Xu W."/>
            <person name="Pan J."/>
            <person name="Luo Z.H."/>
            <person name="Li M."/>
        </authorList>
    </citation>
    <scope>NUCLEOTIDE SEQUENCE [LARGE SCALE GENOMIC DNA]</scope>
    <source>
        <strain evidence="6">SpSt-1179</strain>
    </source>
</reference>
<dbReference type="EMBL" id="DSBT01000002">
    <property type="protein sequence ID" value="HDP76580.1"/>
    <property type="molecule type" value="Genomic_DNA"/>
</dbReference>
<name>A0A7C1GRF8_9BACT</name>
<dbReference type="NCBIfam" id="TIGR02532">
    <property type="entry name" value="IV_pilin_GFxxxE"/>
    <property type="match status" value="1"/>
</dbReference>
<keyword evidence="5" id="KW-1133">Transmembrane helix</keyword>
<comment type="subcellular location">
    <subcellularLocation>
        <location evidence="1">Cell outer membrane</location>
        <topology evidence="1">Single-pass membrane protein</topology>
    </subcellularLocation>
    <subcellularLocation>
        <location evidence="2">Periplasm</location>
    </subcellularLocation>
</comment>
<keyword evidence="3" id="KW-0574">Periplasm</keyword>
<protein>
    <submittedName>
        <fullName evidence="6">Type II secretion system protein</fullName>
    </submittedName>
</protein>
<accession>A0A7C1GRF8</accession>
<evidence type="ECO:0000256" key="2">
    <source>
        <dbReference type="ARBA" id="ARBA00004418"/>
    </source>
</evidence>
<keyword evidence="4" id="KW-0998">Cell outer membrane</keyword>
<organism evidence="6">
    <name type="scientific">Mesotoga infera</name>
    <dbReference type="NCBI Taxonomy" id="1236046"/>
    <lineage>
        <taxon>Bacteria</taxon>
        <taxon>Thermotogati</taxon>
        <taxon>Thermotogota</taxon>
        <taxon>Thermotogae</taxon>
        <taxon>Kosmotogales</taxon>
        <taxon>Kosmotogaceae</taxon>
        <taxon>Mesotoga</taxon>
    </lineage>
</organism>
<evidence type="ECO:0000256" key="5">
    <source>
        <dbReference type="SAM" id="Phobius"/>
    </source>
</evidence>
<gene>
    <name evidence="6" type="ORF">ENN47_00045</name>
</gene>
<dbReference type="AlphaFoldDB" id="A0A7C1GRF8"/>
<dbReference type="Proteomes" id="UP000886198">
    <property type="component" value="Unassembled WGS sequence"/>
</dbReference>
<proteinExistence type="predicted"/>
<sequence>MRTKGFTISEIVIVLAIIALLITSGVALIIQYRSLSSRLEVVTNLHSAKILVEGLIRNSLVQENIEGVITKLSEYPGFEDVEAELIDATDTINGTVFTVRLLDRRIAREEEFYVYRFDPFKK</sequence>
<dbReference type="InterPro" id="IPR045584">
    <property type="entry name" value="Pilin-like"/>
</dbReference>
<keyword evidence="5" id="KW-0812">Transmembrane</keyword>
<evidence type="ECO:0000256" key="3">
    <source>
        <dbReference type="ARBA" id="ARBA00022764"/>
    </source>
</evidence>
<comment type="caution">
    <text evidence="6">The sequence shown here is derived from an EMBL/GenBank/DDBJ whole genome shotgun (WGS) entry which is preliminary data.</text>
</comment>
<dbReference type="InterPro" id="IPR012902">
    <property type="entry name" value="N_methyl_site"/>
</dbReference>
<keyword evidence="5" id="KW-0472">Membrane</keyword>
<dbReference type="GO" id="GO:0042597">
    <property type="term" value="C:periplasmic space"/>
    <property type="evidence" value="ECO:0007669"/>
    <property type="project" value="UniProtKB-SubCell"/>
</dbReference>
<dbReference type="GO" id="GO:0009279">
    <property type="term" value="C:cell outer membrane"/>
    <property type="evidence" value="ECO:0007669"/>
    <property type="project" value="UniProtKB-SubCell"/>
</dbReference>
<evidence type="ECO:0000256" key="4">
    <source>
        <dbReference type="ARBA" id="ARBA00023237"/>
    </source>
</evidence>
<evidence type="ECO:0000256" key="1">
    <source>
        <dbReference type="ARBA" id="ARBA00004203"/>
    </source>
</evidence>
<dbReference type="SUPFAM" id="SSF54523">
    <property type="entry name" value="Pili subunits"/>
    <property type="match status" value="1"/>
</dbReference>
<feature type="transmembrane region" description="Helical" evidence="5">
    <location>
        <begin position="6"/>
        <end position="30"/>
    </location>
</feature>